<dbReference type="Proteomes" id="UP001199525">
    <property type="component" value="Unassembled WGS sequence"/>
</dbReference>
<evidence type="ECO:0000256" key="5">
    <source>
        <dbReference type="ARBA" id="ARBA00023136"/>
    </source>
</evidence>
<keyword evidence="3" id="KW-0378">Hydrolase</keyword>
<keyword evidence="2" id="KW-0547">Nucleotide-binding</keyword>
<dbReference type="SUPFAM" id="SSF52540">
    <property type="entry name" value="P-loop containing nucleoside triphosphate hydrolases"/>
    <property type="match status" value="1"/>
</dbReference>
<dbReference type="PANTHER" id="PTHR10465:SF0">
    <property type="entry name" value="SARCALUMENIN"/>
    <property type="match status" value="1"/>
</dbReference>
<accession>A0ABS8I7C8</accession>
<dbReference type="InterPro" id="IPR045063">
    <property type="entry name" value="Dynamin_N"/>
</dbReference>
<keyword evidence="4" id="KW-0342">GTP-binding</keyword>
<comment type="subcellular location">
    <subcellularLocation>
        <location evidence="1">Membrane</location>
    </subcellularLocation>
</comment>
<feature type="domain" description="Dynamin N-terminal" evidence="6">
    <location>
        <begin position="93"/>
        <end position="315"/>
    </location>
</feature>
<dbReference type="Gene3D" id="3.40.50.300">
    <property type="entry name" value="P-loop containing nucleotide triphosphate hydrolases"/>
    <property type="match status" value="1"/>
</dbReference>
<evidence type="ECO:0000256" key="4">
    <source>
        <dbReference type="ARBA" id="ARBA00023134"/>
    </source>
</evidence>
<dbReference type="PANTHER" id="PTHR10465">
    <property type="entry name" value="TRANSMEMBRANE GTPASE FZO1"/>
    <property type="match status" value="1"/>
</dbReference>
<dbReference type="InterPro" id="IPR027094">
    <property type="entry name" value="Mitofusin_fam"/>
</dbReference>
<gene>
    <name evidence="7" type="ORF">LC586_09440</name>
</gene>
<dbReference type="RefSeq" id="WP_229484295.1">
    <property type="nucleotide sequence ID" value="NZ_JAIVFQ010000009.1"/>
</dbReference>
<reference evidence="7 8" key="1">
    <citation type="journal article" date="2021" name="Microorganisms">
        <title>Genome Evolution of Filamentous Cyanobacterium Nostoc Species: From Facultative Symbiosis to Free Living.</title>
        <authorList>
            <person name="Huo D."/>
            <person name="Li H."/>
            <person name="Cai F."/>
            <person name="Guo X."/>
            <person name="Qiao Z."/>
            <person name="Wang W."/>
            <person name="Yu G."/>
            <person name="Li R."/>
        </authorList>
    </citation>
    <scope>NUCLEOTIDE SEQUENCE [LARGE SCALE GENOMIC DNA]</scope>
    <source>
        <strain evidence="7 8">CHAB 5714</strain>
    </source>
</reference>
<proteinExistence type="predicted"/>
<sequence>MENIEKNLEDYLKGYSQYKLDEKKLVDSEILEKSESYEIKSSNRFLTIISQFKKIFDGYDKVLPYLHLDENTKLSLEKKRDWIHRLEQEDFPVAFLGSFSAGKSTIINGILDRDLLPEKIQSTTAFPTIIRKGSKDLVVIYYIDENAKVSLWNQLCNEIGIKIDKNLNKESDLEDISEHLKRIKEMVSEYEKVNNQIDSKPLKTLENLFTGWHNDKYKILKKSIELSELKNYVEGHEDSLFIDRIEVNLEKLEVPENIVLVDLPGLNVANQRHIQFTKEYIQEKAKAFVVCMKPFQLLEGQEIIFLEETNRTNPTILQRSFWVINQWDRLNQNQKIEEEGNFFQKIQQYNLTITRERFFKTSALNYLLLACIANETINQTDKLKSEISNLDLIKITQTNADKISSEEAKKLLEHQEIKAFSYFRYALLDYLDNQAKDEFLTNAKSELLQVIVILKKHLEVFDDWYKDDNDRTREIHTIEVTRQSDIFVKCLKQKIQEFSFHVRDSLKIDFWNNEHTIEVEKEINRRISQLNKEELKDKLQSGDYIKVFYDRFLPIVEETIKIHVILKEKLVFAIEAFFVQRLNKLLLELKDVNKDYLPERILNNLENLLSKRDIEMRLNGLVDYLFFNYNDELNRISKNLRQSQDISLEKIVIDGLEEYKNILINFISNLKEDINKYVKFSVKNHTEYLERELLGLLEEEKEHIIFQISQKVNTSEAIKFEQNKSDIIKDTYSTIKSISNEL</sequence>
<name>A0ABS8I7C8_9NOSO</name>
<evidence type="ECO:0000313" key="8">
    <source>
        <dbReference type="Proteomes" id="UP001199525"/>
    </source>
</evidence>
<keyword evidence="8" id="KW-1185">Reference proteome</keyword>
<evidence type="ECO:0000256" key="2">
    <source>
        <dbReference type="ARBA" id="ARBA00022741"/>
    </source>
</evidence>
<keyword evidence="5" id="KW-0472">Membrane</keyword>
<evidence type="ECO:0000256" key="3">
    <source>
        <dbReference type="ARBA" id="ARBA00022801"/>
    </source>
</evidence>
<evidence type="ECO:0000256" key="1">
    <source>
        <dbReference type="ARBA" id="ARBA00004370"/>
    </source>
</evidence>
<evidence type="ECO:0000259" key="6">
    <source>
        <dbReference type="Pfam" id="PF00350"/>
    </source>
</evidence>
<protein>
    <submittedName>
        <fullName evidence="7">Dynamin family protein</fullName>
    </submittedName>
</protein>
<comment type="caution">
    <text evidence="7">The sequence shown here is derived from an EMBL/GenBank/DDBJ whole genome shotgun (WGS) entry which is preliminary data.</text>
</comment>
<evidence type="ECO:0000313" key="7">
    <source>
        <dbReference type="EMBL" id="MCC5599437.1"/>
    </source>
</evidence>
<dbReference type="InterPro" id="IPR027417">
    <property type="entry name" value="P-loop_NTPase"/>
</dbReference>
<dbReference type="EMBL" id="JAIVFQ010000009">
    <property type="protein sequence ID" value="MCC5599437.1"/>
    <property type="molecule type" value="Genomic_DNA"/>
</dbReference>
<organism evidence="7 8">
    <name type="scientific">Nostoc favosum CHAB5714</name>
    <dbReference type="NCBI Taxonomy" id="2780399"/>
    <lineage>
        <taxon>Bacteria</taxon>
        <taxon>Bacillati</taxon>
        <taxon>Cyanobacteriota</taxon>
        <taxon>Cyanophyceae</taxon>
        <taxon>Nostocales</taxon>
        <taxon>Nostocaceae</taxon>
        <taxon>Nostoc</taxon>
        <taxon>Nostoc favosum</taxon>
    </lineage>
</organism>
<dbReference type="Pfam" id="PF00350">
    <property type="entry name" value="Dynamin_N"/>
    <property type="match status" value="1"/>
</dbReference>